<feature type="compositionally biased region" description="Polar residues" evidence="1">
    <location>
        <begin position="87"/>
        <end position="98"/>
    </location>
</feature>
<reference evidence="3" key="1">
    <citation type="journal article" date="2011" name="Proc. Natl. Acad. Sci. U.S.A.">
        <title>Obligate biotrophy features unraveled by the genomic analysis of rust fungi.</title>
        <authorList>
            <person name="Duplessis S."/>
            <person name="Cuomo C.A."/>
            <person name="Lin Y.-C."/>
            <person name="Aerts A."/>
            <person name="Tisserant E."/>
            <person name="Veneault-Fourrey C."/>
            <person name="Joly D.L."/>
            <person name="Hacquard S."/>
            <person name="Amselem J."/>
            <person name="Cantarel B.L."/>
            <person name="Chiu R."/>
            <person name="Coutinho P.M."/>
            <person name="Feau N."/>
            <person name="Field M."/>
            <person name="Frey P."/>
            <person name="Gelhaye E."/>
            <person name="Goldberg J."/>
            <person name="Grabherr M.G."/>
            <person name="Kodira C.D."/>
            <person name="Kohler A."/>
            <person name="Kuees U."/>
            <person name="Lindquist E.A."/>
            <person name="Lucas S.M."/>
            <person name="Mago R."/>
            <person name="Mauceli E."/>
            <person name="Morin E."/>
            <person name="Murat C."/>
            <person name="Pangilinan J.L."/>
            <person name="Park R."/>
            <person name="Pearson M."/>
            <person name="Quesneville H."/>
            <person name="Rouhier N."/>
            <person name="Sakthikumar S."/>
            <person name="Salamov A.A."/>
            <person name="Schmutz J."/>
            <person name="Selles B."/>
            <person name="Shapiro H."/>
            <person name="Tanguay P."/>
            <person name="Tuskan G.A."/>
            <person name="Henrissat B."/>
            <person name="Van de Peer Y."/>
            <person name="Rouze P."/>
            <person name="Ellis J.G."/>
            <person name="Dodds P.N."/>
            <person name="Schein J.E."/>
            <person name="Zhong S."/>
            <person name="Hamelin R.C."/>
            <person name="Grigoriev I.V."/>
            <person name="Szabo L.J."/>
            <person name="Martin F."/>
        </authorList>
    </citation>
    <scope>NUCLEOTIDE SEQUENCE [LARGE SCALE GENOMIC DNA]</scope>
    <source>
        <strain evidence="3">98AG31 / pathotype 3-4-7</strain>
    </source>
</reference>
<gene>
    <name evidence="2" type="ORF">MELLADRAFT_90546</name>
</gene>
<dbReference type="Proteomes" id="UP000001072">
    <property type="component" value="Unassembled WGS sequence"/>
</dbReference>
<feature type="compositionally biased region" description="Polar residues" evidence="1">
    <location>
        <begin position="30"/>
        <end position="53"/>
    </location>
</feature>
<evidence type="ECO:0000313" key="2">
    <source>
        <dbReference type="EMBL" id="EGG02934.1"/>
    </source>
</evidence>
<feature type="compositionally biased region" description="Basic and acidic residues" evidence="1">
    <location>
        <begin position="114"/>
        <end position="124"/>
    </location>
</feature>
<dbReference type="KEGG" id="mlr:MELLADRAFT_90546"/>
<feature type="region of interest" description="Disordered" evidence="1">
    <location>
        <begin position="1"/>
        <end position="124"/>
    </location>
</feature>
<dbReference type="HOGENOM" id="CLU_1578865_0_0_1"/>
<dbReference type="GeneID" id="18935613"/>
<protein>
    <submittedName>
        <fullName evidence="2">Uncharacterized protein</fullName>
    </submittedName>
</protein>
<sequence>MSVHEEEVEPQTPATPRRTSRSTAGHRFQSIITPDASASTPLGNHNPSFPATNRKQRRSRSVASSAGEDVNTTSSQKSKKRTRKTAVVSQPSTVNPESTGPRLEINLGQNSDTENSKVKDPKPKASFEPILDYFDAPIQGDQDKVLFYHSRASIAARPTVVETGQIETS</sequence>
<evidence type="ECO:0000256" key="1">
    <source>
        <dbReference type="SAM" id="MobiDB-lite"/>
    </source>
</evidence>
<feature type="compositionally biased region" description="Low complexity" evidence="1">
    <location>
        <begin position="12"/>
        <end position="23"/>
    </location>
</feature>
<dbReference type="RefSeq" id="XP_007413727.1">
    <property type="nucleotide sequence ID" value="XM_007413665.1"/>
</dbReference>
<organism evidence="3">
    <name type="scientific">Melampsora larici-populina (strain 98AG31 / pathotype 3-4-7)</name>
    <name type="common">Poplar leaf rust fungus</name>
    <dbReference type="NCBI Taxonomy" id="747676"/>
    <lineage>
        <taxon>Eukaryota</taxon>
        <taxon>Fungi</taxon>
        <taxon>Dikarya</taxon>
        <taxon>Basidiomycota</taxon>
        <taxon>Pucciniomycotina</taxon>
        <taxon>Pucciniomycetes</taxon>
        <taxon>Pucciniales</taxon>
        <taxon>Melampsoraceae</taxon>
        <taxon>Melampsora</taxon>
    </lineage>
</organism>
<dbReference type="EMBL" id="GL883127">
    <property type="protein sequence ID" value="EGG02934.1"/>
    <property type="molecule type" value="Genomic_DNA"/>
</dbReference>
<evidence type="ECO:0000313" key="3">
    <source>
        <dbReference type="Proteomes" id="UP000001072"/>
    </source>
</evidence>
<accession>F4RXA8</accession>
<name>F4RXA8_MELLP</name>
<dbReference type="VEuPathDB" id="FungiDB:MELLADRAFT_90546"/>
<proteinExistence type="predicted"/>
<dbReference type="AlphaFoldDB" id="F4RXA8"/>
<dbReference type="InParanoid" id="F4RXA8"/>
<keyword evidence="3" id="KW-1185">Reference proteome</keyword>